<reference evidence="20 21" key="1">
    <citation type="journal article" date="2007" name="Science">
        <title>The Chlamydomonas genome reveals the evolution of key animal and plant functions.</title>
        <authorList>
            <person name="Merchant S.S."/>
            <person name="Prochnik S.E."/>
            <person name="Vallon O."/>
            <person name="Harris E.H."/>
            <person name="Karpowicz S.J."/>
            <person name="Witman G.B."/>
            <person name="Terry A."/>
            <person name="Salamov A."/>
            <person name="Fritz-Laylin L.K."/>
            <person name="Marechal-Drouard L."/>
            <person name="Marshall W.F."/>
            <person name="Qu L.H."/>
            <person name="Nelson D.R."/>
            <person name="Sanderfoot A.A."/>
            <person name="Spalding M.H."/>
            <person name="Kapitonov V.V."/>
            <person name="Ren Q."/>
            <person name="Ferris P."/>
            <person name="Lindquist E."/>
            <person name="Shapiro H."/>
            <person name="Lucas S.M."/>
            <person name="Grimwood J."/>
            <person name="Schmutz J."/>
            <person name="Cardol P."/>
            <person name="Cerutti H."/>
            <person name="Chanfreau G."/>
            <person name="Chen C.L."/>
            <person name="Cognat V."/>
            <person name="Croft M.T."/>
            <person name="Dent R."/>
            <person name="Dutcher S."/>
            <person name="Fernandez E."/>
            <person name="Fukuzawa H."/>
            <person name="Gonzalez-Ballester D."/>
            <person name="Gonzalez-Halphen D."/>
            <person name="Hallmann A."/>
            <person name="Hanikenne M."/>
            <person name="Hippler M."/>
            <person name="Inwood W."/>
            <person name="Jabbari K."/>
            <person name="Kalanon M."/>
            <person name="Kuras R."/>
            <person name="Lefebvre P.A."/>
            <person name="Lemaire S.D."/>
            <person name="Lobanov A.V."/>
            <person name="Lohr M."/>
            <person name="Manuell A."/>
            <person name="Meier I."/>
            <person name="Mets L."/>
            <person name="Mittag M."/>
            <person name="Mittelmeier T."/>
            <person name="Moroney J.V."/>
            <person name="Moseley J."/>
            <person name="Napoli C."/>
            <person name="Nedelcu A.M."/>
            <person name="Niyogi K."/>
            <person name="Novoselov S.V."/>
            <person name="Paulsen I.T."/>
            <person name="Pazour G."/>
            <person name="Purton S."/>
            <person name="Ral J.P."/>
            <person name="Riano-Pachon D.M."/>
            <person name="Riekhof W."/>
            <person name="Rymarquis L."/>
            <person name="Schroda M."/>
            <person name="Stern D."/>
            <person name="Umen J."/>
            <person name="Willows R."/>
            <person name="Wilson N."/>
            <person name="Zimmer S.L."/>
            <person name="Allmer J."/>
            <person name="Balk J."/>
            <person name="Bisova K."/>
            <person name="Chen C.J."/>
            <person name="Elias M."/>
            <person name="Gendler K."/>
            <person name="Hauser C."/>
            <person name="Lamb M.R."/>
            <person name="Ledford H."/>
            <person name="Long J.C."/>
            <person name="Minagawa J."/>
            <person name="Page M.D."/>
            <person name="Pan J."/>
            <person name="Pootakham W."/>
            <person name="Roje S."/>
            <person name="Rose A."/>
            <person name="Stahlberg E."/>
            <person name="Terauchi A.M."/>
            <person name="Yang P."/>
            <person name="Ball S."/>
            <person name="Bowler C."/>
            <person name="Dieckmann C.L."/>
            <person name="Gladyshev V.N."/>
            <person name="Green P."/>
            <person name="Jorgensen R."/>
            <person name="Mayfield S."/>
            <person name="Mueller-Roeber B."/>
            <person name="Rajamani S."/>
            <person name="Sayre R.T."/>
            <person name="Brokstein P."/>
            <person name="Dubchak I."/>
            <person name="Goodstein D."/>
            <person name="Hornick L."/>
            <person name="Huang Y.W."/>
            <person name="Jhaveri J."/>
            <person name="Luo Y."/>
            <person name="Martinez D."/>
            <person name="Ngau W.C."/>
            <person name="Otillar B."/>
            <person name="Poliakov A."/>
            <person name="Porter A."/>
            <person name="Szajkowski L."/>
            <person name="Werner G."/>
            <person name="Zhou K."/>
            <person name="Grigoriev I.V."/>
            <person name="Rokhsar D.S."/>
            <person name="Grossman A.R."/>
        </authorList>
    </citation>
    <scope>NUCLEOTIDE SEQUENCE [LARGE SCALE GENOMIC DNA]</scope>
    <source>
        <strain evidence="21">CC-503</strain>
    </source>
</reference>
<comment type="subcellular location">
    <subcellularLocation>
        <location evidence="1">Plastid</location>
        <location evidence="1">Chloroplast membrane</location>
        <topology evidence="1">Multi-pass membrane protein</topology>
    </subcellularLocation>
</comment>
<dbReference type="InParanoid" id="A0A2K3E4S0"/>
<dbReference type="OrthoDB" id="548071at2759"/>
<dbReference type="GO" id="GO:0016301">
    <property type="term" value="F:kinase activity"/>
    <property type="evidence" value="ECO:0000318"/>
    <property type="project" value="GO_Central"/>
</dbReference>
<proteinExistence type="inferred from homology"/>
<dbReference type="Gramene" id="PNW87784">
    <property type="protein sequence ID" value="PNW87784"/>
    <property type="gene ID" value="CHLRE_01g002100v5"/>
</dbReference>
<name>A0A2K3E4S0_CHLRE</name>
<evidence type="ECO:0000256" key="2">
    <source>
        <dbReference type="ARBA" id="ARBA00010794"/>
    </source>
</evidence>
<protein>
    <recommendedName>
        <fullName evidence="15">phytol kinase</fullName>
        <ecNumber evidence="15">2.7.1.182</ecNumber>
    </recommendedName>
</protein>
<dbReference type="RefSeq" id="XP_042928024.1">
    <property type="nucleotide sequence ID" value="XM_043058110.1"/>
</dbReference>
<evidence type="ECO:0000256" key="9">
    <source>
        <dbReference type="ARBA" id="ARBA00022777"/>
    </source>
</evidence>
<dbReference type="SUPFAM" id="SSF144232">
    <property type="entry name" value="HIT/MYND zinc finger-like"/>
    <property type="match status" value="1"/>
</dbReference>
<evidence type="ECO:0000259" key="19">
    <source>
        <dbReference type="PROSITE" id="PS50865"/>
    </source>
</evidence>
<feature type="compositionally biased region" description="Gly residues" evidence="18">
    <location>
        <begin position="1"/>
        <end position="12"/>
    </location>
</feature>
<keyword evidence="5" id="KW-0808">Transferase</keyword>
<dbReference type="GO" id="GO:0009507">
    <property type="term" value="C:chloroplast"/>
    <property type="evidence" value="ECO:0007669"/>
    <property type="project" value="UniProtKB-SubCell"/>
</dbReference>
<sequence length="1200" mass="124070">MRRGRAGAGAAGGQHKSAVERDLSSALTSIRAGQALQRHLVDRLGSSREEMCKMEQSPENNAAVLALLGWATREAMSCAAQAQEDTQERPQRPRSGASEEELSRLLQLVSSAMAPMALLTDIKSSSELGQAVARTQLPQALASLLTALFPPGFRCCGGGGGASGNSRGDSSGGGSAGVGSAGLRMRLDLLVYAAGLTSGLWSAAAHRVPELVTCLRESQLLECIAAALLRAPAAECGQQQHQRSGGAGAGPSTSGSHRNGGTGSSCYVAWLRSGKQAKQLWLTLRTMTKSVVTMTAPTIPPRTWVMPENMQAIAGDLPQCREALSGPAVQLWLGRTLVAETHRCLAEAEEEAAEAVGGRAAGGSAADSSGAAAVLTGDVQQQQQQWFALPESLRSGGLPLPRERSNTADLLMDVVESVGAVWDFTVSGPRLPRLGQQPQKAFFERHPAGGAMRKVIGGVGTPAEAAAVAAAEAQLPPLHPPSYTAVQVYEMTHAALTAALDHAPAEAVCLHAPSLLARLVMELPPSQAAARLPSLWRTLSRVLPRLACGGTGAPSVAFGMMSQGPFWDSVAVCRSESTRLCSFHLGMLLQLQLTSAGRAASADSAAANAATAVGGAGPGPDFSLRCALSGGLLPAIEALLRRLCRTAAQATAGPSEAAGFVDAAQQASYTVHILLRCSGVWPAVLAYGPPQQVASLVRTMGKALAVVGDTFAALRQRPQLLGPATQMARAARGNTMGQANFFSALVALLEQASVMAEQGMVFHGLRGYPDAAVAAARADQHRQERSMMINDAIAKDPFTLDIDWVAAVGGCPSADTAAARKQQTLASWAVQQWVPEMLRQVERDGPTAVNRVYAVGHLQDMVYRALWPVMREHLLAGHGTAAASTAAPCPPGAAASAVDWRHFLLDRLDALSWTERLLARVADATPTADDINEGPWFVRLGLSLLAVSELPGGVEACDAAASAGGCKAAAGSSSVAAAASGKLQAGGVAGVNSTSRQQQRRQQQQRMLQHLRRMLPYVDAGWAATITHVELSLQAVWEQVEAVGLHPSDTTAAGTAAAVAVDPPPLVYKVPERLLKELTAGRNRYVVVWSSVPLAPGTEQVVALPGEAGLVLCGNPACSSLEGDSEAVLMAAGAAGQQRGGRGGAAGGGGRIKTCSRCGAVRYCCGACQLQHWTTGGHMESCAGAAGGSGGAGGGSKAGR</sequence>
<keyword evidence="12" id="KW-1133">Transmembrane helix</keyword>
<keyword evidence="9" id="KW-0418">Kinase</keyword>
<dbReference type="ExpressionAtlas" id="A0A2K3E4S0">
    <property type="expression patterns" value="baseline"/>
</dbReference>
<evidence type="ECO:0000256" key="8">
    <source>
        <dbReference type="ARBA" id="ARBA00022771"/>
    </source>
</evidence>
<evidence type="ECO:0000313" key="20">
    <source>
        <dbReference type="EMBL" id="PNW87784.1"/>
    </source>
</evidence>
<keyword evidence="13" id="KW-0472">Membrane</keyword>
<keyword evidence="7" id="KW-0479">Metal-binding</keyword>
<feature type="domain" description="MYND-type" evidence="19">
    <location>
        <begin position="1110"/>
        <end position="1182"/>
    </location>
</feature>
<evidence type="ECO:0000256" key="15">
    <source>
        <dbReference type="ARBA" id="ARBA00039024"/>
    </source>
</evidence>
<evidence type="ECO:0000256" key="18">
    <source>
        <dbReference type="SAM" id="MobiDB-lite"/>
    </source>
</evidence>
<feature type="region of interest" description="Disordered" evidence="18">
    <location>
        <begin position="240"/>
        <end position="260"/>
    </location>
</feature>
<dbReference type="PANTHER" id="PTHR32523">
    <property type="entry name" value="PHYTOL KINASE 1, CHLOROPLASTIC"/>
    <property type="match status" value="1"/>
</dbReference>
<keyword evidence="3" id="KW-0150">Chloroplast</keyword>
<comment type="pathway">
    <text evidence="14">Cofactor biosynthesis; tocopherol biosynthesis.</text>
</comment>
<keyword evidence="10" id="KW-0862">Zinc</keyword>
<organism evidence="20 21">
    <name type="scientific">Chlamydomonas reinhardtii</name>
    <name type="common">Chlamydomonas smithii</name>
    <dbReference type="NCBI Taxonomy" id="3055"/>
    <lineage>
        <taxon>Eukaryota</taxon>
        <taxon>Viridiplantae</taxon>
        <taxon>Chlorophyta</taxon>
        <taxon>core chlorophytes</taxon>
        <taxon>Chlorophyceae</taxon>
        <taxon>CS clade</taxon>
        <taxon>Chlamydomonadales</taxon>
        <taxon>Chlamydomonadaceae</taxon>
        <taxon>Chlamydomonas</taxon>
    </lineage>
</organism>
<evidence type="ECO:0000256" key="6">
    <source>
        <dbReference type="ARBA" id="ARBA00022692"/>
    </source>
</evidence>
<accession>A0A2K3E4S0</accession>
<dbReference type="Gene3D" id="6.10.140.2220">
    <property type="match status" value="1"/>
</dbReference>
<evidence type="ECO:0000256" key="1">
    <source>
        <dbReference type="ARBA" id="ARBA00004508"/>
    </source>
</evidence>
<evidence type="ECO:0000256" key="5">
    <source>
        <dbReference type="ARBA" id="ARBA00022679"/>
    </source>
</evidence>
<dbReference type="GO" id="GO:0016020">
    <property type="term" value="C:membrane"/>
    <property type="evidence" value="ECO:0007669"/>
    <property type="project" value="UniProtKB-SubCell"/>
</dbReference>
<dbReference type="GeneID" id="66051894"/>
<keyword evidence="6" id="KW-0812">Transmembrane</keyword>
<evidence type="ECO:0000256" key="11">
    <source>
        <dbReference type="ARBA" id="ARBA00022946"/>
    </source>
</evidence>
<dbReference type="EC" id="2.7.1.182" evidence="15"/>
<comment type="catalytic activity">
    <reaction evidence="16">
        <text>phytol + CTP = phytyl phosphate + CDP + H(+)</text>
        <dbReference type="Rhea" id="RHEA:38055"/>
        <dbReference type="ChEBI" id="CHEBI:15378"/>
        <dbReference type="ChEBI" id="CHEBI:17327"/>
        <dbReference type="ChEBI" id="CHEBI:37563"/>
        <dbReference type="ChEBI" id="CHEBI:58069"/>
        <dbReference type="ChEBI" id="CHEBI:75483"/>
        <dbReference type="EC" id="2.7.1.182"/>
    </reaction>
</comment>
<dbReference type="GO" id="GO:0008270">
    <property type="term" value="F:zinc ion binding"/>
    <property type="evidence" value="ECO:0007669"/>
    <property type="project" value="UniProtKB-KW"/>
</dbReference>
<evidence type="ECO:0000256" key="17">
    <source>
        <dbReference type="PROSITE-ProRule" id="PRU00134"/>
    </source>
</evidence>
<dbReference type="EMBL" id="CM008962">
    <property type="protein sequence ID" value="PNW87784.1"/>
    <property type="molecule type" value="Genomic_DNA"/>
</dbReference>
<dbReference type="GO" id="GO:0010276">
    <property type="term" value="F:phytol kinase activity"/>
    <property type="evidence" value="ECO:0007669"/>
    <property type="project" value="UniProtKB-EC"/>
</dbReference>
<keyword evidence="4" id="KW-0934">Plastid</keyword>
<evidence type="ECO:0000256" key="14">
    <source>
        <dbReference type="ARBA" id="ARBA00024015"/>
    </source>
</evidence>
<dbReference type="KEGG" id="cre:CHLRE_01g002100v5"/>
<evidence type="ECO:0000256" key="10">
    <source>
        <dbReference type="ARBA" id="ARBA00022833"/>
    </source>
</evidence>
<gene>
    <name evidence="20" type="ORF">CHLRE_01g002100v5</name>
</gene>
<feature type="region of interest" description="Disordered" evidence="18">
    <location>
        <begin position="1"/>
        <end position="22"/>
    </location>
</feature>
<keyword evidence="8 17" id="KW-0863">Zinc-finger</keyword>
<dbReference type="InterPro" id="IPR039606">
    <property type="entry name" value="Phytol/farnesol_kinase"/>
</dbReference>
<dbReference type="Pfam" id="PF01753">
    <property type="entry name" value="zf-MYND"/>
    <property type="match status" value="1"/>
</dbReference>
<evidence type="ECO:0000256" key="16">
    <source>
        <dbReference type="ARBA" id="ARBA00048889"/>
    </source>
</evidence>
<feature type="region of interest" description="Disordered" evidence="18">
    <location>
        <begin position="78"/>
        <end position="101"/>
    </location>
</feature>
<evidence type="ECO:0000313" key="21">
    <source>
        <dbReference type="Proteomes" id="UP000006906"/>
    </source>
</evidence>
<evidence type="ECO:0000256" key="4">
    <source>
        <dbReference type="ARBA" id="ARBA00022640"/>
    </source>
</evidence>
<evidence type="ECO:0000256" key="7">
    <source>
        <dbReference type="ARBA" id="ARBA00022723"/>
    </source>
</evidence>
<evidence type="ECO:0000256" key="3">
    <source>
        <dbReference type="ARBA" id="ARBA00022528"/>
    </source>
</evidence>
<dbReference type="Proteomes" id="UP000006906">
    <property type="component" value="Chromosome 1"/>
</dbReference>
<dbReference type="PROSITE" id="PS50865">
    <property type="entry name" value="ZF_MYND_2"/>
    <property type="match status" value="1"/>
</dbReference>
<keyword evidence="11" id="KW-0809">Transit peptide</keyword>
<evidence type="ECO:0000256" key="13">
    <source>
        <dbReference type="ARBA" id="ARBA00023136"/>
    </source>
</evidence>
<evidence type="ECO:0000256" key="12">
    <source>
        <dbReference type="ARBA" id="ARBA00022989"/>
    </source>
</evidence>
<dbReference type="AlphaFoldDB" id="A0A2K3E4S0"/>
<dbReference type="PANTHER" id="PTHR32523:SF8">
    <property type="entry name" value="DOLICHOL KINASE"/>
    <property type="match status" value="1"/>
</dbReference>
<dbReference type="InterPro" id="IPR002893">
    <property type="entry name" value="Znf_MYND"/>
</dbReference>
<comment type="similarity">
    <text evidence="2">Belongs to the polyprenol kinase family.</text>
</comment>
<keyword evidence="21" id="KW-1185">Reference proteome</keyword>